<dbReference type="InterPro" id="IPR036869">
    <property type="entry name" value="J_dom_sf"/>
</dbReference>
<dbReference type="AlphaFoldDB" id="A0A8B7YCN0"/>
<keyword evidence="1" id="KW-0472">Membrane</keyword>
<dbReference type="OMA" id="KHAEFQE"/>
<keyword evidence="1" id="KW-0812">Transmembrane</keyword>
<dbReference type="PRINTS" id="PR00625">
    <property type="entry name" value="JDOMAIN"/>
</dbReference>
<dbReference type="InterPro" id="IPR052763">
    <property type="entry name" value="DnaJ_C4"/>
</dbReference>
<evidence type="ECO:0000313" key="4">
    <source>
        <dbReference type="RefSeq" id="XP_022091008.1"/>
    </source>
</evidence>
<feature type="transmembrane region" description="Helical" evidence="1">
    <location>
        <begin position="171"/>
        <end position="191"/>
    </location>
</feature>
<gene>
    <name evidence="4" type="primary">LOC110979486</name>
</gene>
<dbReference type="PROSITE" id="PS50076">
    <property type="entry name" value="DNAJ_2"/>
    <property type="match status" value="1"/>
</dbReference>
<dbReference type="PANTHER" id="PTHR44825:SF1">
    <property type="entry name" value="DNAJ HOMOLOG SUBFAMILY C MEMBER 4"/>
    <property type="match status" value="1"/>
</dbReference>
<dbReference type="PANTHER" id="PTHR44825">
    <property type="match status" value="1"/>
</dbReference>
<organism evidence="3 4">
    <name type="scientific">Acanthaster planci</name>
    <name type="common">Crown-of-thorns starfish</name>
    <dbReference type="NCBI Taxonomy" id="133434"/>
    <lineage>
        <taxon>Eukaryota</taxon>
        <taxon>Metazoa</taxon>
        <taxon>Echinodermata</taxon>
        <taxon>Eleutherozoa</taxon>
        <taxon>Asterozoa</taxon>
        <taxon>Asteroidea</taxon>
        <taxon>Valvatacea</taxon>
        <taxon>Valvatida</taxon>
        <taxon>Acanthasteridae</taxon>
        <taxon>Acanthaster</taxon>
    </lineage>
</organism>
<dbReference type="Proteomes" id="UP000694845">
    <property type="component" value="Unplaced"/>
</dbReference>
<sequence length="248" mass="28650">MDPVLMMCVKCQQRLGRIIQRSFSVQNQSVLQRNYYQVLGVKKTATPREIKAAYIELSKQLHPDTNLSIKQPLNEQKDQHNSFVELNQAYAILSKSLSRREYDFSLDNPGTQTVRVHVRRAGHATADDPYDTQQGQQDWYRDMGAFHQGSHQSASENYYGIKGVRRVNSVYIVYGCLTFLVVGALVHFIIFKQSSDYVISRLDEKDRRIAAIYNEAKARAMQNGNKKQMELLKARQEEFSLKLKQDPR</sequence>
<keyword evidence="1" id="KW-1133">Transmembrane helix</keyword>
<keyword evidence="3" id="KW-1185">Reference proteome</keyword>
<dbReference type="CTD" id="3338"/>
<dbReference type="Gene3D" id="1.10.287.110">
    <property type="entry name" value="DnaJ domain"/>
    <property type="match status" value="1"/>
</dbReference>
<dbReference type="SMART" id="SM00271">
    <property type="entry name" value="DnaJ"/>
    <property type="match status" value="1"/>
</dbReference>
<reference evidence="4" key="1">
    <citation type="submission" date="2025-08" db="UniProtKB">
        <authorList>
            <consortium name="RefSeq"/>
        </authorList>
    </citation>
    <scope>IDENTIFICATION</scope>
</reference>
<proteinExistence type="predicted"/>
<name>A0A8B7YCN0_ACAPL</name>
<feature type="domain" description="J" evidence="2">
    <location>
        <begin position="34"/>
        <end position="106"/>
    </location>
</feature>
<evidence type="ECO:0000259" key="2">
    <source>
        <dbReference type="PROSITE" id="PS50076"/>
    </source>
</evidence>
<evidence type="ECO:0000313" key="3">
    <source>
        <dbReference type="Proteomes" id="UP000694845"/>
    </source>
</evidence>
<dbReference type="SUPFAM" id="SSF46565">
    <property type="entry name" value="Chaperone J-domain"/>
    <property type="match status" value="1"/>
</dbReference>
<dbReference type="CDD" id="cd06257">
    <property type="entry name" value="DnaJ"/>
    <property type="match status" value="1"/>
</dbReference>
<dbReference type="InterPro" id="IPR001623">
    <property type="entry name" value="DnaJ_domain"/>
</dbReference>
<evidence type="ECO:0000256" key="1">
    <source>
        <dbReference type="SAM" id="Phobius"/>
    </source>
</evidence>
<dbReference type="Pfam" id="PF00226">
    <property type="entry name" value="DnaJ"/>
    <property type="match status" value="1"/>
</dbReference>
<dbReference type="GeneID" id="110979486"/>
<dbReference type="RefSeq" id="XP_022091008.1">
    <property type="nucleotide sequence ID" value="XM_022235316.1"/>
</dbReference>
<dbReference type="KEGG" id="aplc:110979486"/>
<dbReference type="OrthoDB" id="552049at2759"/>
<protein>
    <submittedName>
        <fullName evidence="4">DnaJ homolog subfamily C member 4-like</fullName>
    </submittedName>
</protein>
<accession>A0A8B7YCN0</accession>